<dbReference type="EMBL" id="JMKI01000036">
    <property type="protein sequence ID" value="KEJ91986.1"/>
    <property type="molecule type" value="Genomic_DNA"/>
</dbReference>
<dbReference type="eggNOG" id="COG0590">
    <property type="taxonomic scope" value="Bacteria"/>
</dbReference>
<evidence type="ECO:0000259" key="1">
    <source>
        <dbReference type="PROSITE" id="PS51747"/>
    </source>
</evidence>
<keyword evidence="3" id="KW-1185">Reference proteome</keyword>
<dbReference type="STRING" id="2754.EH55_06275"/>
<dbReference type="OrthoDB" id="9802676at2"/>
<dbReference type="Gene3D" id="3.40.140.10">
    <property type="entry name" value="Cytidine Deaminase, domain 2"/>
    <property type="match status" value="1"/>
</dbReference>
<dbReference type="RefSeq" id="WP_037976712.1">
    <property type="nucleotide sequence ID" value="NZ_JMKI01000036.1"/>
</dbReference>
<dbReference type="AlphaFoldDB" id="A0A073IR89"/>
<dbReference type="GeneID" id="90983884"/>
<evidence type="ECO:0000313" key="3">
    <source>
        <dbReference type="Proteomes" id="UP000027665"/>
    </source>
</evidence>
<dbReference type="PROSITE" id="PS51747">
    <property type="entry name" value="CYT_DCMP_DEAMINASES_2"/>
    <property type="match status" value="1"/>
</dbReference>
<dbReference type="Proteomes" id="UP000027665">
    <property type="component" value="Unassembled WGS sequence"/>
</dbReference>
<name>A0A073IR89_9BACT</name>
<dbReference type="SUPFAM" id="SSF53927">
    <property type="entry name" value="Cytidine deaminase-like"/>
    <property type="match status" value="1"/>
</dbReference>
<feature type="domain" description="CMP/dCMP-type deaminase" evidence="1">
    <location>
        <begin position="11"/>
        <end position="131"/>
    </location>
</feature>
<dbReference type="InterPro" id="IPR002125">
    <property type="entry name" value="CMP_dCMP_dom"/>
</dbReference>
<reference evidence="2 3" key="1">
    <citation type="submission" date="2014-04" db="EMBL/GenBank/DDBJ databases">
        <title>Draft Genome Sequence of Synergistes jonesii.</title>
        <authorList>
            <person name="Coil D.A."/>
            <person name="Eisen J.A."/>
            <person name="Holland-Moritz H.E."/>
        </authorList>
    </citation>
    <scope>NUCLEOTIDE SEQUENCE [LARGE SCALE GENOMIC DNA]</scope>
    <source>
        <strain evidence="2 3">78-1</strain>
    </source>
</reference>
<dbReference type="Pfam" id="PF00383">
    <property type="entry name" value="dCMP_cyt_deam_1"/>
    <property type="match status" value="1"/>
</dbReference>
<proteinExistence type="predicted"/>
<accession>A0A073IR89</accession>
<organism evidence="2 3">
    <name type="scientific">Synergistes jonesii</name>
    <dbReference type="NCBI Taxonomy" id="2754"/>
    <lineage>
        <taxon>Bacteria</taxon>
        <taxon>Thermotogati</taxon>
        <taxon>Synergistota</taxon>
        <taxon>Synergistia</taxon>
        <taxon>Synergistales</taxon>
        <taxon>Synergistaceae</taxon>
        <taxon>Synergistes</taxon>
    </lineage>
</organism>
<gene>
    <name evidence="2" type="ORF">EH55_06275</name>
</gene>
<comment type="caution">
    <text evidence="2">The sequence shown here is derived from an EMBL/GenBank/DDBJ whole genome shotgun (WGS) entry which is preliminary data.</text>
</comment>
<evidence type="ECO:0000313" key="2">
    <source>
        <dbReference type="EMBL" id="KEJ91986.1"/>
    </source>
</evidence>
<sequence length="182" mass="20912">MNKPQLIIKAIKEKLLPLTEKKAAEGNHLFGGIVLDRQSCRVITAGSNNRQENPIYHGEIDTIQRFFADRNHPDPASCLFVASHDPCPMCISAISWAGFHEIWVLFGYDDVKRKFGMPVDLMMYQELFASEGASDENSFFRKYYLKKEAAKQENAAELLKEIAEIEARYDRIPVQYFRYPGM</sequence>
<dbReference type="InterPro" id="IPR016193">
    <property type="entry name" value="Cytidine_deaminase-like"/>
</dbReference>
<dbReference type="GO" id="GO:0003824">
    <property type="term" value="F:catalytic activity"/>
    <property type="evidence" value="ECO:0007669"/>
    <property type="project" value="InterPro"/>
</dbReference>
<protein>
    <recommendedName>
        <fullName evidence="1">CMP/dCMP-type deaminase domain-containing protein</fullName>
    </recommendedName>
</protein>